<keyword evidence="9 10" id="KW-0496">Mitochondrion</keyword>
<evidence type="ECO:0000256" key="7">
    <source>
        <dbReference type="ARBA" id="ARBA00023004"/>
    </source>
</evidence>
<dbReference type="OrthoDB" id="311633at2759"/>
<dbReference type="CDD" id="cd02440">
    <property type="entry name" value="AdoMet_MTases"/>
    <property type="match status" value="1"/>
</dbReference>
<dbReference type="InterPro" id="IPR049011">
    <property type="entry name" value="Anamorsin_N_metazoan"/>
</dbReference>
<evidence type="ECO:0000256" key="10">
    <source>
        <dbReference type="HAMAP-Rule" id="MF_03115"/>
    </source>
</evidence>
<comment type="domain">
    <text evidence="10">The twin Cx2C motifs are involved in the recognition by the mitochondrial MIA40-ERV1 disulfide relay system. The formation of 2 disulfide bonds in the Cx2C motifs through dithiol/disulfide exchange reactions effectively traps the protein in the mitochondrial intermembrane space.</text>
</comment>
<feature type="short sequence motif" description="Cx2C motif 2" evidence="10">
    <location>
        <begin position="280"/>
        <end position="283"/>
    </location>
</feature>
<feature type="binding site" evidence="10">
    <location>
        <position position="280"/>
    </location>
    <ligand>
        <name>[4Fe-4S] cluster</name>
        <dbReference type="ChEBI" id="CHEBI:49883"/>
    </ligand>
</feature>
<protein>
    <recommendedName>
        <fullName evidence="10">Anamorsin homolog</fullName>
    </recommendedName>
    <alternativeName>
        <fullName evidence="10">Fe-S cluster assembly protein DRE2 homolog</fullName>
    </alternativeName>
</protein>
<comment type="domain">
    <text evidence="10">The N-terminal domain has structural similarity with S-adenosyl-L-methionine-dependent methyltransferases, but does not bind S-adenosyl-L-methionine. It is required for correct assembly of the 2 Fe-S clusters.</text>
</comment>
<dbReference type="Gene3D" id="3.40.50.150">
    <property type="entry name" value="Vaccinia Virus protein VP39"/>
    <property type="match status" value="1"/>
</dbReference>
<feature type="binding site" evidence="10">
    <location>
        <position position="269"/>
    </location>
    <ligand>
        <name>[4Fe-4S] cluster</name>
        <dbReference type="ChEBI" id="CHEBI:49883"/>
    </ligand>
</feature>
<evidence type="ECO:0000259" key="11">
    <source>
        <dbReference type="Pfam" id="PF05093"/>
    </source>
</evidence>
<dbReference type="HAMAP" id="MF_03115">
    <property type="entry name" value="Anamorsin"/>
    <property type="match status" value="1"/>
</dbReference>
<reference evidence="13 14" key="1">
    <citation type="journal article" date="2017" name="PLoS Biol.">
        <title>The sea cucumber genome provides insights into morphological evolution and visceral regeneration.</title>
        <authorList>
            <person name="Zhang X."/>
            <person name="Sun L."/>
            <person name="Yuan J."/>
            <person name="Sun Y."/>
            <person name="Gao Y."/>
            <person name="Zhang L."/>
            <person name="Li S."/>
            <person name="Dai H."/>
            <person name="Hamel J.F."/>
            <person name="Liu C."/>
            <person name="Yu Y."/>
            <person name="Liu S."/>
            <person name="Lin W."/>
            <person name="Guo K."/>
            <person name="Jin S."/>
            <person name="Xu P."/>
            <person name="Storey K.B."/>
            <person name="Huan P."/>
            <person name="Zhang T."/>
            <person name="Zhou Y."/>
            <person name="Zhang J."/>
            <person name="Lin C."/>
            <person name="Li X."/>
            <person name="Xing L."/>
            <person name="Huo D."/>
            <person name="Sun M."/>
            <person name="Wang L."/>
            <person name="Mercier A."/>
            <person name="Li F."/>
            <person name="Yang H."/>
            <person name="Xiang J."/>
        </authorList>
    </citation>
    <scope>NUCLEOTIDE SEQUENCE [LARGE SCALE GENOMIC DNA]</scope>
    <source>
        <strain evidence="13">Shaxun</strain>
        <tissue evidence="13">Muscle</tissue>
    </source>
</reference>
<comment type="similarity">
    <text evidence="2 10">Belongs to the anamorsin family.</text>
</comment>
<dbReference type="InterPro" id="IPR046408">
    <property type="entry name" value="CIAPIN1"/>
</dbReference>
<evidence type="ECO:0000256" key="3">
    <source>
        <dbReference type="ARBA" id="ARBA00022485"/>
    </source>
</evidence>
<feature type="region of interest" description="Fe-S binding site B" evidence="10">
    <location>
        <begin position="269"/>
        <end position="283"/>
    </location>
</feature>
<dbReference type="GO" id="GO:0051539">
    <property type="term" value="F:4 iron, 4 sulfur cluster binding"/>
    <property type="evidence" value="ECO:0007669"/>
    <property type="project" value="UniProtKB-KW"/>
</dbReference>
<keyword evidence="8 10" id="KW-0411">Iron-sulfur</keyword>
<dbReference type="Proteomes" id="UP000230750">
    <property type="component" value="Unassembled WGS sequence"/>
</dbReference>
<dbReference type="PANTHER" id="PTHR13273">
    <property type="entry name" value="ANAMORSIN"/>
    <property type="match status" value="1"/>
</dbReference>
<comment type="cofactor">
    <cofactor evidence="10">
        <name>[2Fe-2S] cluster</name>
        <dbReference type="ChEBI" id="CHEBI:190135"/>
    </cofactor>
</comment>
<feature type="binding site" evidence="10">
    <location>
        <position position="233"/>
    </location>
    <ligand>
        <name>[2Fe-2S] cluster</name>
        <dbReference type="ChEBI" id="CHEBI:190135"/>
    </ligand>
</feature>
<gene>
    <name evidence="13" type="ORF">BSL78_01272</name>
</gene>
<evidence type="ECO:0000256" key="4">
    <source>
        <dbReference type="ARBA" id="ARBA00022490"/>
    </source>
</evidence>
<evidence type="ECO:0000256" key="9">
    <source>
        <dbReference type="ARBA" id="ARBA00023128"/>
    </source>
</evidence>
<feature type="binding site" evidence="10">
    <location>
        <position position="272"/>
    </location>
    <ligand>
        <name>[4Fe-4S] cluster</name>
        <dbReference type="ChEBI" id="CHEBI:49883"/>
    </ligand>
</feature>
<keyword evidence="4 10" id="KW-0963">Cytoplasm</keyword>
<dbReference type="GO" id="GO:0051537">
    <property type="term" value="F:2 iron, 2 sulfur cluster binding"/>
    <property type="evidence" value="ECO:0007669"/>
    <property type="project" value="UniProtKB-UniRule"/>
</dbReference>
<dbReference type="PANTHER" id="PTHR13273:SF14">
    <property type="entry name" value="ANAMORSIN"/>
    <property type="match status" value="1"/>
</dbReference>
<dbReference type="FunFam" id="3.40.50.150:FF:000085">
    <property type="entry name" value="Anamorsin homolog"/>
    <property type="match status" value="1"/>
</dbReference>
<dbReference type="GO" id="GO:0009055">
    <property type="term" value="F:electron transfer activity"/>
    <property type="evidence" value="ECO:0007669"/>
    <property type="project" value="UniProtKB-UniRule"/>
</dbReference>
<keyword evidence="6 10" id="KW-0479">Metal-binding</keyword>
<proteinExistence type="inferred from homology"/>
<feature type="binding site" evidence="10">
    <location>
        <position position="283"/>
    </location>
    <ligand>
        <name>[4Fe-4S] cluster</name>
        <dbReference type="ChEBI" id="CHEBI:49883"/>
    </ligand>
</feature>
<dbReference type="InterPro" id="IPR007785">
    <property type="entry name" value="Anamorsin"/>
</dbReference>
<keyword evidence="7 10" id="KW-0408">Iron</keyword>
<comment type="subunit">
    <text evidence="10">Monomer.</text>
</comment>
<feature type="binding site" evidence="10">
    <location>
        <position position="246"/>
    </location>
    <ligand>
        <name>[2Fe-2S] cluster</name>
        <dbReference type="ChEBI" id="CHEBI:190135"/>
    </ligand>
</feature>
<feature type="domain" description="Anamorsin C-terminal" evidence="11">
    <location>
        <begin position="262"/>
        <end position="299"/>
    </location>
</feature>
<feature type="short sequence motif" description="Cx2C motif 1" evidence="10">
    <location>
        <begin position="269"/>
        <end position="272"/>
    </location>
</feature>
<dbReference type="Pfam" id="PF05093">
    <property type="entry name" value="CIAPIN1"/>
    <property type="match status" value="1"/>
</dbReference>
<feature type="domain" description="Anamorsin N-terminal" evidence="12">
    <location>
        <begin position="8"/>
        <end position="169"/>
    </location>
</feature>
<dbReference type="SUPFAM" id="SSF53335">
    <property type="entry name" value="S-adenosyl-L-methionine-dependent methyltransferases"/>
    <property type="match status" value="1"/>
</dbReference>
<dbReference type="InterPro" id="IPR029063">
    <property type="entry name" value="SAM-dependent_MTases_sf"/>
</dbReference>
<organism evidence="13 14">
    <name type="scientific">Stichopus japonicus</name>
    <name type="common">Sea cucumber</name>
    <dbReference type="NCBI Taxonomy" id="307972"/>
    <lineage>
        <taxon>Eukaryota</taxon>
        <taxon>Metazoa</taxon>
        <taxon>Echinodermata</taxon>
        <taxon>Eleutherozoa</taxon>
        <taxon>Echinozoa</taxon>
        <taxon>Holothuroidea</taxon>
        <taxon>Aspidochirotacea</taxon>
        <taxon>Aspidochirotida</taxon>
        <taxon>Stichopodidae</taxon>
        <taxon>Apostichopus</taxon>
    </lineage>
</organism>
<comment type="function">
    <text evidence="10">Component of the cytosolic iron-sulfur (Fe-S) protein assembly (CIA) machinery. Required for the maturation of extramitochondrial Fe-S proteins. Part of an electron transfer chain functioning in an early step of cytosolic Fe-S biogenesis, facilitating the de novo assembly of a [4Fe-4S] cluster on the cytosolic Fe-S scaffold complex. Electrons are transferred from NADPH via a FAD- and FMN-containing diflavin oxidoreductase. Together with the diflavin oxidoreductase, also required for the assembly of the diferric tyrosyl radical cofactor of ribonucleotide reductase (RNR), probably by providing electrons for reduction during radical cofactor maturation in the catalytic small subunit.</text>
</comment>
<feature type="binding site" evidence="10">
    <location>
        <position position="241"/>
    </location>
    <ligand>
        <name>[2Fe-2S] cluster</name>
        <dbReference type="ChEBI" id="CHEBI:190135"/>
    </ligand>
</feature>
<keyword evidence="14" id="KW-1185">Reference proteome</keyword>
<sequence length="308" mass="33192">MASNVSAGDVVLLVWCEGQSPERVKELVERLQEKVGSSGQVKIENAERLKHSAHPSSSIDIALLGALNPVLNHHDEEILSEVVRVLRPSGRLHVKEPTVTTANGSDLRTKEKLISALTLSGFVNISEATVEQLNTEEEETVSKQYKVEKDKVQLVAVSCTKPNYEVGSSSSLSIRLPKQLKLETKTVTPDVTNVWTLSSADMGDDDLNIIDEDDLLEDEDLLKPSADSLKADCGPGKKKACKNCSCGLAEELANGDSKPVKTKPVTSACGSCYLGDAFRCASCPYLGMPAFKPGEKIALSNRQLNADA</sequence>
<dbReference type="Pfam" id="PF20922">
    <property type="entry name" value="Anamorsin_N"/>
    <property type="match status" value="1"/>
</dbReference>
<feature type="binding site" evidence="10">
    <location>
        <position position="244"/>
    </location>
    <ligand>
        <name>[2Fe-2S] cluster</name>
        <dbReference type="ChEBI" id="CHEBI:190135"/>
    </ligand>
</feature>
<dbReference type="STRING" id="307972.A0A2G8LNH7"/>
<comment type="domain">
    <text evidence="10">The C-terminal domain binds 2 Fe-S clusters but is otherwise mostly in an intrinsically disordered conformation.</text>
</comment>
<keyword evidence="5 10" id="KW-0001">2Fe-2S</keyword>
<dbReference type="GO" id="GO:0046872">
    <property type="term" value="F:metal ion binding"/>
    <property type="evidence" value="ECO:0007669"/>
    <property type="project" value="UniProtKB-KW"/>
</dbReference>
<comment type="caution">
    <text evidence="13">The sequence shown here is derived from an EMBL/GenBank/DDBJ whole genome shotgun (WGS) entry which is preliminary data.</text>
</comment>
<keyword evidence="3 10" id="KW-0004">4Fe-4S</keyword>
<accession>A0A2G8LNH7</accession>
<evidence type="ECO:0000313" key="13">
    <source>
        <dbReference type="EMBL" id="PIK61817.1"/>
    </source>
</evidence>
<evidence type="ECO:0000256" key="1">
    <source>
        <dbReference type="ARBA" id="ARBA00001966"/>
    </source>
</evidence>
<evidence type="ECO:0000313" key="14">
    <source>
        <dbReference type="Proteomes" id="UP000230750"/>
    </source>
</evidence>
<dbReference type="GO" id="GO:0005758">
    <property type="term" value="C:mitochondrial intermembrane space"/>
    <property type="evidence" value="ECO:0007669"/>
    <property type="project" value="UniProtKB-SubCell"/>
</dbReference>
<comment type="subcellular location">
    <subcellularLocation>
        <location evidence="10">Cytoplasm</location>
    </subcellularLocation>
    <subcellularLocation>
        <location evidence="10">Mitochondrion intermembrane space</location>
    </subcellularLocation>
</comment>
<evidence type="ECO:0000256" key="2">
    <source>
        <dbReference type="ARBA" id="ARBA00008169"/>
    </source>
</evidence>
<dbReference type="EMBL" id="MRZV01000024">
    <property type="protein sequence ID" value="PIK61817.1"/>
    <property type="molecule type" value="Genomic_DNA"/>
</dbReference>
<name>A0A2G8LNH7_STIJA</name>
<evidence type="ECO:0000256" key="8">
    <source>
        <dbReference type="ARBA" id="ARBA00023014"/>
    </source>
</evidence>
<comment type="cofactor">
    <cofactor evidence="1 10">
        <name>[4Fe-4S] cluster</name>
        <dbReference type="ChEBI" id="CHEBI:49883"/>
    </cofactor>
</comment>
<evidence type="ECO:0000256" key="6">
    <source>
        <dbReference type="ARBA" id="ARBA00022723"/>
    </source>
</evidence>
<evidence type="ECO:0000256" key="5">
    <source>
        <dbReference type="ARBA" id="ARBA00022714"/>
    </source>
</evidence>
<comment type="caution">
    <text evidence="10">Lacks conserved residue(s) required for the propagation of feature annotation.</text>
</comment>
<dbReference type="AlphaFoldDB" id="A0A2G8LNH7"/>
<evidence type="ECO:0000259" key="12">
    <source>
        <dbReference type="Pfam" id="PF20922"/>
    </source>
</evidence>
<dbReference type="GO" id="GO:0016226">
    <property type="term" value="P:iron-sulfur cluster assembly"/>
    <property type="evidence" value="ECO:0007669"/>
    <property type="project" value="UniProtKB-UniRule"/>
</dbReference>